<dbReference type="Pfam" id="PF10861">
    <property type="entry name" value="DUF2784"/>
    <property type="match status" value="1"/>
</dbReference>
<proteinExistence type="predicted"/>
<evidence type="ECO:0000313" key="2">
    <source>
        <dbReference type="EMBL" id="GHE17159.1"/>
    </source>
</evidence>
<protein>
    <recommendedName>
        <fullName evidence="4">DUF2784 domain-containing protein</fullName>
    </recommendedName>
</protein>
<evidence type="ECO:0000313" key="3">
    <source>
        <dbReference type="Proteomes" id="UP000597341"/>
    </source>
</evidence>
<dbReference type="Proteomes" id="UP000597341">
    <property type="component" value="Unassembled WGS sequence"/>
</dbReference>
<dbReference type="InterPro" id="IPR021218">
    <property type="entry name" value="DUF2784"/>
</dbReference>
<evidence type="ECO:0000256" key="1">
    <source>
        <dbReference type="SAM" id="Phobius"/>
    </source>
</evidence>
<keyword evidence="3" id="KW-1185">Reference proteome</keyword>
<keyword evidence="1" id="KW-1133">Transmembrane helix</keyword>
<gene>
    <name evidence="2" type="ORF">GCM10011376_17690</name>
</gene>
<keyword evidence="1" id="KW-0812">Transmembrane</keyword>
<feature type="transmembrane region" description="Helical" evidence="1">
    <location>
        <begin position="93"/>
        <end position="112"/>
    </location>
</feature>
<dbReference type="RefSeq" id="WP_068324855.1">
    <property type="nucleotide sequence ID" value="NZ_BNAD01000004.1"/>
</dbReference>
<dbReference type="EMBL" id="BNAD01000004">
    <property type="protein sequence ID" value="GHE17159.1"/>
    <property type="molecule type" value="Genomic_DNA"/>
</dbReference>
<name>A0ABQ3HLZ4_9ACTN</name>
<accession>A0ABQ3HLZ4</accession>
<evidence type="ECO:0008006" key="4">
    <source>
        <dbReference type="Google" id="ProtNLM"/>
    </source>
</evidence>
<sequence length="139" mass="14943">MAWTLMAWAVVLLHLAFLVFQMLGALLALVSRVWFVPHLAVVSWGVGIVITQGSCPLTVLEKDLVERAGGTPYSGSFLDHYVFGILLPDGTQTFVYATHLVVILATYAYVVLRLRRRAEQGAGERAATASASSPGAEPG</sequence>
<comment type="caution">
    <text evidence="2">The sequence shown here is derived from an EMBL/GenBank/DDBJ whole genome shotgun (WGS) entry which is preliminary data.</text>
</comment>
<organism evidence="2 3">
    <name type="scientific">Nocardioides flavus</name>
    <name type="common">ex Wang et al. 2016</name>
    <dbReference type="NCBI Taxonomy" id="2058780"/>
    <lineage>
        <taxon>Bacteria</taxon>
        <taxon>Bacillati</taxon>
        <taxon>Actinomycetota</taxon>
        <taxon>Actinomycetes</taxon>
        <taxon>Propionibacteriales</taxon>
        <taxon>Nocardioidaceae</taxon>
        <taxon>Nocardioides</taxon>
    </lineage>
</organism>
<reference evidence="3" key="1">
    <citation type="journal article" date="2019" name="Int. J. Syst. Evol. Microbiol.">
        <title>The Global Catalogue of Microorganisms (GCM) 10K type strain sequencing project: providing services to taxonomists for standard genome sequencing and annotation.</title>
        <authorList>
            <consortium name="The Broad Institute Genomics Platform"/>
            <consortium name="The Broad Institute Genome Sequencing Center for Infectious Disease"/>
            <person name="Wu L."/>
            <person name="Ma J."/>
        </authorList>
    </citation>
    <scope>NUCLEOTIDE SEQUENCE [LARGE SCALE GENOMIC DNA]</scope>
    <source>
        <strain evidence="3">CGMCC 1.12791</strain>
    </source>
</reference>
<keyword evidence="1" id="KW-0472">Membrane</keyword>